<dbReference type="PANTHER" id="PTHR30629:SF2">
    <property type="entry name" value="PROPHAGE INTEGRASE INTS-RELATED"/>
    <property type="match status" value="1"/>
</dbReference>
<evidence type="ECO:0000256" key="4">
    <source>
        <dbReference type="ARBA" id="ARBA00023172"/>
    </source>
</evidence>
<dbReference type="RefSeq" id="WP_013542331.1">
    <property type="nucleotide sequence ID" value="NC_014931.1"/>
</dbReference>
<feature type="region of interest" description="Disordered" evidence="5">
    <location>
        <begin position="434"/>
        <end position="473"/>
    </location>
</feature>
<dbReference type="EMBL" id="CP002417">
    <property type="protein sequence ID" value="ADU38112.1"/>
    <property type="molecule type" value="Genomic_DNA"/>
</dbReference>
<dbReference type="Gene3D" id="1.10.443.10">
    <property type="entry name" value="Intergrase catalytic core"/>
    <property type="match status" value="1"/>
</dbReference>
<evidence type="ECO:0000256" key="3">
    <source>
        <dbReference type="ARBA" id="ARBA00023125"/>
    </source>
</evidence>
<dbReference type="InterPro" id="IPR002104">
    <property type="entry name" value="Integrase_catalytic"/>
</dbReference>
<dbReference type="KEGG" id="vpe:Varpa_3940"/>
<dbReference type="InterPro" id="IPR010998">
    <property type="entry name" value="Integrase_recombinase_N"/>
</dbReference>
<keyword evidence="3" id="KW-0238">DNA-binding</keyword>
<organism evidence="7 8">
    <name type="scientific">Variovorax paradoxus (strain EPS)</name>
    <dbReference type="NCBI Taxonomy" id="595537"/>
    <lineage>
        <taxon>Bacteria</taxon>
        <taxon>Pseudomonadati</taxon>
        <taxon>Pseudomonadota</taxon>
        <taxon>Betaproteobacteria</taxon>
        <taxon>Burkholderiales</taxon>
        <taxon>Comamonadaceae</taxon>
        <taxon>Variovorax</taxon>
    </lineage>
</organism>
<dbReference type="STRING" id="595537.Varpa_3940"/>
<sequence>MPLTDAACRNATCPSGRKQARYADSGGLYLEVSASGSRRWFWKFRIEGVEKKFALGTYPGVTLAAARKARDAAKAQKASGINPIQARQVVKLKAAVNNGDTFRETALEWYEKHHTRWSSHYAIREKRNLEKDLFPHFAGRRISEIEPIELLAALRRVEERGALDVAGRVLMTSRAVWRYAVATARAPRDITADLKGALTPHKKRHFAAITEPAKLGELIRVMRAYQGGHIVRTALQLAPMLFQRPNELRGAAWAEIDLDNALWTVPAARMKRRIEGKENGDPHLVPLPTQAVELLRKLHPFTGHSTLVFPGERSHDRPISDNTLRAALLTLGYGPTVQTVHGFRATARTLLAEVLEVDPLVIEAQLAHAVKDANGRAYNRTQYLKQRTLMMQRWADYLDGLRAANRSIEQRQPHVQDAKADLGKLAAVMGQANTAPESLDGSRELTSQSSGLPFLPDGPRKGMPPLAGAKKPQDGKEMIAQLTEVRAHREATQAAGRPIEPRWMRAEAARLAAAAGAPLSDAPTNLIQVKADQQGSETNALLFAEAVAGISASGKIPASTAPRWLATRRAHSKQHEPSNDSEGTDQPTNDDGR</sequence>
<dbReference type="PANTHER" id="PTHR30629">
    <property type="entry name" value="PROPHAGE INTEGRASE"/>
    <property type="match status" value="1"/>
</dbReference>
<dbReference type="Proteomes" id="UP000008917">
    <property type="component" value="Chromosome"/>
</dbReference>
<comment type="similarity">
    <text evidence="1">Belongs to the 'phage' integrase family.</text>
</comment>
<feature type="region of interest" description="Disordered" evidence="5">
    <location>
        <begin position="552"/>
        <end position="593"/>
    </location>
</feature>
<evidence type="ECO:0000256" key="1">
    <source>
        <dbReference type="ARBA" id="ARBA00008857"/>
    </source>
</evidence>
<reference evidence="8" key="1">
    <citation type="submission" date="2010-12" db="EMBL/GenBank/DDBJ databases">
        <title>Complete sequence of Variovorax paradoxus EPS.</title>
        <authorList>
            <consortium name="US DOE Joint Genome Institute"/>
            <person name="Lucas S."/>
            <person name="Copeland A."/>
            <person name="Lapidus A."/>
            <person name="Cheng J.-F."/>
            <person name="Goodwin L."/>
            <person name="Pitluck S."/>
            <person name="Teshima H."/>
            <person name="Detter J.C."/>
            <person name="Han C."/>
            <person name="Tapia R."/>
            <person name="Land M."/>
            <person name="Hauser L."/>
            <person name="Kyrpides N."/>
            <person name="Ivanova N."/>
            <person name="Ovchinnikova G."/>
            <person name="Orwin P."/>
            <person name="Han J.-I.G."/>
            <person name="Woyke T."/>
        </authorList>
    </citation>
    <scope>NUCLEOTIDE SEQUENCE [LARGE SCALE GENOMIC DNA]</scope>
    <source>
        <strain evidence="8">EPS</strain>
    </source>
</reference>
<evidence type="ECO:0000256" key="5">
    <source>
        <dbReference type="SAM" id="MobiDB-lite"/>
    </source>
</evidence>
<evidence type="ECO:0000313" key="8">
    <source>
        <dbReference type="Proteomes" id="UP000008917"/>
    </source>
</evidence>
<dbReference type="GO" id="GO:0015074">
    <property type="term" value="P:DNA integration"/>
    <property type="evidence" value="ECO:0007669"/>
    <property type="project" value="UniProtKB-KW"/>
</dbReference>
<evidence type="ECO:0000259" key="6">
    <source>
        <dbReference type="PROSITE" id="PS51898"/>
    </source>
</evidence>
<dbReference type="Pfam" id="PF13356">
    <property type="entry name" value="Arm-DNA-bind_3"/>
    <property type="match status" value="1"/>
</dbReference>
<reference evidence="7 8" key="2">
    <citation type="journal article" date="2013" name="Genome Announc.">
        <title>Genome of the Root-Associated Plant Growth-Promoting Bacterium Variovorax paradoxus Strain EPS.</title>
        <authorList>
            <person name="Han J.I."/>
            <person name="Spain J.C."/>
            <person name="Leadbetter J.R."/>
            <person name="Ovchinnikova G."/>
            <person name="Goodwin L.A."/>
            <person name="Han C.S."/>
            <person name="Woyke T."/>
            <person name="Davenport K.W."/>
            <person name="Orwin P.M."/>
        </authorList>
    </citation>
    <scope>NUCLEOTIDE SEQUENCE [LARGE SCALE GENOMIC DNA]</scope>
    <source>
        <strain evidence="7 8">EPS</strain>
    </source>
</reference>
<proteinExistence type="inferred from homology"/>
<dbReference type="SUPFAM" id="SSF56349">
    <property type="entry name" value="DNA breaking-rejoining enzymes"/>
    <property type="match status" value="1"/>
</dbReference>
<evidence type="ECO:0000256" key="2">
    <source>
        <dbReference type="ARBA" id="ARBA00022908"/>
    </source>
</evidence>
<dbReference type="Pfam" id="PF22022">
    <property type="entry name" value="Phage_int_M"/>
    <property type="match status" value="1"/>
</dbReference>
<evidence type="ECO:0000313" key="7">
    <source>
        <dbReference type="EMBL" id="ADU38112.1"/>
    </source>
</evidence>
<dbReference type="Gene3D" id="3.30.160.390">
    <property type="entry name" value="Integrase, DNA-binding domain"/>
    <property type="match status" value="1"/>
</dbReference>
<dbReference type="OrthoDB" id="9775880at2"/>
<dbReference type="InterPro" id="IPR050808">
    <property type="entry name" value="Phage_Integrase"/>
</dbReference>
<keyword evidence="4" id="KW-0233">DNA recombination</keyword>
<dbReference type="AlphaFoldDB" id="E6V3Z3"/>
<keyword evidence="2" id="KW-0229">DNA integration</keyword>
<gene>
    <name evidence="7" type="ordered locus">Varpa_3940</name>
</gene>
<dbReference type="PROSITE" id="PS51898">
    <property type="entry name" value="TYR_RECOMBINASE"/>
    <property type="match status" value="1"/>
</dbReference>
<dbReference type="GO" id="GO:0003677">
    <property type="term" value="F:DNA binding"/>
    <property type="evidence" value="ECO:0007669"/>
    <property type="project" value="UniProtKB-KW"/>
</dbReference>
<accession>E6V3Z3</accession>
<dbReference type="Gene3D" id="1.10.150.130">
    <property type="match status" value="1"/>
</dbReference>
<dbReference type="eggNOG" id="COG0582">
    <property type="taxonomic scope" value="Bacteria"/>
</dbReference>
<dbReference type="InterPro" id="IPR053876">
    <property type="entry name" value="Phage_int_M"/>
</dbReference>
<dbReference type="GO" id="GO:0006310">
    <property type="term" value="P:DNA recombination"/>
    <property type="evidence" value="ECO:0007669"/>
    <property type="project" value="UniProtKB-KW"/>
</dbReference>
<dbReference type="CDD" id="cd00801">
    <property type="entry name" value="INT_P4_C"/>
    <property type="match status" value="1"/>
</dbReference>
<dbReference type="HOGENOM" id="CLU_027562_0_0_4"/>
<name>E6V3Z3_VARPE</name>
<dbReference type="InterPro" id="IPR013762">
    <property type="entry name" value="Integrase-like_cat_sf"/>
</dbReference>
<feature type="domain" description="Tyr recombinase" evidence="6">
    <location>
        <begin position="204"/>
        <end position="391"/>
    </location>
</feature>
<dbReference type="InterPro" id="IPR025166">
    <property type="entry name" value="Integrase_DNA_bind_dom"/>
</dbReference>
<dbReference type="InterPro" id="IPR038488">
    <property type="entry name" value="Integrase_DNA-bd_sf"/>
</dbReference>
<protein>
    <submittedName>
        <fullName evidence="7">Integrase family protein</fullName>
    </submittedName>
</protein>
<dbReference type="InterPro" id="IPR011010">
    <property type="entry name" value="DNA_brk_join_enz"/>
</dbReference>
<feature type="compositionally biased region" description="Polar residues" evidence="5">
    <location>
        <begin position="580"/>
        <end position="593"/>
    </location>
</feature>
<dbReference type="Pfam" id="PF00589">
    <property type="entry name" value="Phage_integrase"/>
    <property type="match status" value="1"/>
</dbReference>